<evidence type="ECO:0000313" key="3">
    <source>
        <dbReference type="EMBL" id="KAL0147563.1"/>
    </source>
</evidence>
<dbReference type="PANTHER" id="PTHR23267">
    <property type="entry name" value="IMMUNOGLOBULIN LIGHT CHAIN"/>
    <property type="match status" value="1"/>
</dbReference>
<feature type="domain" description="Immunoglobulin V-set" evidence="2">
    <location>
        <begin position="26"/>
        <end position="75"/>
    </location>
</feature>
<keyword evidence="1" id="KW-0732">Signal</keyword>
<gene>
    <name evidence="3" type="ORF">M9458_057120</name>
</gene>
<dbReference type="Gene3D" id="2.60.40.10">
    <property type="entry name" value="Immunoglobulins"/>
    <property type="match status" value="1"/>
</dbReference>
<dbReference type="Proteomes" id="UP001529510">
    <property type="component" value="Unassembled WGS sequence"/>
</dbReference>
<protein>
    <recommendedName>
        <fullName evidence="2">Immunoglobulin V-set domain-containing protein</fullName>
    </recommendedName>
</protein>
<dbReference type="Pfam" id="PF07686">
    <property type="entry name" value="V-set"/>
    <property type="match status" value="1"/>
</dbReference>
<evidence type="ECO:0000259" key="2">
    <source>
        <dbReference type="Pfam" id="PF07686"/>
    </source>
</evidence>
<dbReference type="InterPro" id="IPR013783">
    <property type="entry name" value="Ig-like_fold"/>
</dbReference>
<feature type="signal peptide" evidence="1">
    <location>
        <begin position="1"/>
        <end position="20"/>
    </location>
</feature>
<comment type="caution">
    <text evidence="3">The sequence shown here is derived from an EMBL/GenBank/DDBJ whole genome shotgun (WGS) entry which is preliminary data.</text>
</comment>
<organism evidence="3 4">
    <name type="scientific">Cirrhinus mrigala</name>
    <name type="common">Mrigala</name>
    <dbReference type="NCBI Taxonomy" id="683832"/>
    <lineage>
        <taxon>Eukaryota</taxon>
        <taxon>Metazoa</taxon>
        <taxon>Chordata</taxon>
        <taxon>Craniata</taxon>
        <taxon>Vertebrata</taxon>
        <taxon>Euteleostomi</taxon>
        <taxon>Actinopterygii</taxon>
        <taxon>Neopterygii</taxon>
        <taxon>Teleostei</taxon>
        <taxon>Ostariophysi</taxon>
        <taxon>Cypriniformes</taxon>
        <taxon>Cyprinidae</taxon>
        <taxon>Labeoninae</taxon>
        <taxon>Labeonini</taxon>
        <taxon>Cirrhinus</taxon>
    </lineage>
</organism>
<dbReference type="AlphaFoldDB" id="A0ABD0MBP7"/>
<reference evidence="3 4" key="1">
    <citation type="submission" date="2024-05" db="EMBL/GenBank/DDBJ databases">
        <title>Genome sequencing and assembly of Indian major carp, Cirrhinus mrigala (Hamilton, 1822).</title>
        <authorList>
            <person name="Mohindra V."/>
            <person name="Chowdhury L.M."/>
            <person name="Lal K."/>
            <person name="Jena J.K."/>
        </authorList>
    </citation>
    <scope>NUCLEOTIDE SEQUENCE [LARGE SCALE GENOMIC DNA]</scope>
    <source>
        <strain evidence="3">CM1030</strain>
        <tissue evidence="3">Blood</tissue>
    </source>
</reference>
<feature type="chain" id="PRO_5044771506" description="Immunoglobulin V-set domain-containing protein" evidence="1">
    <location>
        <begin position="21"/>
        <end position="129"/>
    </location>
</feature>
<dbReference type="InterPro" id="IPR050150">
    <property type="entry name" value="IgV_Light_Chain"/>
</dbReference>
<accession>A0ABD0MBP7</accession>
<dbReference type="InterPro" id="IPR036179">
    <property type="entry name" value="Ig-like_dom_sf"/>
</dbReference>
<evidence type="ECO:0000256" key="1">
    <source>
        <dbReference type="SAM" id="SignalP"/>
    </source>
</evidence>
<evidence type="ECO:0000313" key="4">
    <source>
        <dbReference type="Proteomes" id="UP001529510"/>
    </source>
</evidence>
<dbReference type="InterPro" id="IPR013106">
    <property type="entry name" value="Ig_V-set"/>
</dbReference>
<keyword evidence="4" id="KW-1185">Reference proteome</keyword>
<dbReference type="EMBL" id="JAMKFB020000738">
    <property type="protein sequence ID" value="KAL0147563.1"/>
    <property type="molecule type" value="Genomic_DNA"/>
</dbReference>
<proteinExistence type="predicted"/>
<name>A0ABD0MBP7_CIRMR</name>
<sequence length="129" mass="14708">MTFIIIFIWTLTAFAQECRGQITVTQSPSVTAAQPGETVKINCRTSRDVHGGNLLAWYLQKPREAPKLLIYYANTLQLKMLDIITVRVFTAEQILMVAVRVIMCSHSDKESYKNLRQSESHCSNTITHY</sequence>
<dbReference type="SUPFAM" id="SSF48726">
    <property type="entry name" value="Immunoglobulin"/>
    <property type="match status" value="1"/>
</dbReference>